<reference evidence="1" key="1">
    <citation type="submission" date="2022-06" db="EMBL/GenBank/DDBJ databases">
        <title>Complete genome sequences of two strains of the flax pathogen Septoria linicola.</title>
        <authorList>
            <person name="Lapalu N."/>
            <person name="Simon A."/>
            <person name="Demenou B."/>
            <person name="Paumier D."/>
            <person name="Guillot M.-P."/>
            <person name="Gout L."/>
            <person name="Valade R."/>
        </authorList>
    </citation>
    <scope>NUCLEOTIDE SEQUENCE</scope>
    <source>
        <strain evidence="1">SE15195</strain>
    </source>
</reference>
<proteinExistence type="predicted"/>
<sequence>MSSRRHNIRPVIVEVQPDIVPSVAPSSPSNASKSVRFAPTSEYGSSRPLTSIEAWSLYNFEVHARSCSTCYQPRANHLCDTGDALSRDVACHIFSRDSEIYAVRKDSSKLVRVEIPHGYTQLRQLLSSMERRLRSHEMSAPTSIDYTQVYPTSSTRRKYVPDQDVYIQPAQTHRRSKSHRYSTVVANGDVEDVTILPMPSSERRGTLYEREAQRRKENVRIEVREPDVKETGRRHRRRSVWL</sequence>
<accession>A0A9Q9EGD0</accession>
<dbReference type="Proteomes" id="UP001056384">
    <property type="component" value="Chromosome 1"/>
</dbReference>
<keyword evidence="2" id="KW-1185">Reference proteome</keyword>
<evidence type="ECO:0000313" key="1">
    <source>
        <dbReference type="EMBL" id="USW48153.1"/>
    </source>
</evidence>
<organism evidence="1 2">
    <name type="scientific">Septoria linicola</name>
    <dbReference type="NCBI Taxonomy" id="215465"/>
    <lineage>
        <taxon>Eukaryota</taxon>
        <taxon>Fungi</taxon>
        <taxon>Dikarya</taxon>
        <taxon>Ascomycota</taxon>
        <taxon>Pezizomycotina</taxon>
        <taxon>Dothideomycetes</taxon>
        <taxon>Dothideomycetidae</taxon>
        <taxon>Mycosphaerellales</taxon>
        <taxon>Mycosphaerellaceae</taxon>
        <taxon>Septoria</taxon>
    </lineage>
</organism>
<name>A0A9Q9EGD0_9PEZI</name>
<evidence type="ECO:0000313" key="2">
    <source>
        <dbReference type="Proteomes" id="UP001056384"/>
    </source>
</evidence>
<dbReference type="AlphaFoldDB" id="A0A9Q9EGD0"/>
<gene>
    <name evidence="1" type="ORF">Slin15195_G014720</name>
</gene>
<dbReference type="EMBL" id="CP099418">
    <property type="protein sequence ID" value="USW48153.1"/>
    <property type="molecule type" value="Genomic_DNA"/>
</dbReference>
<dbReference type="OrthoDB" id="5387413at2759"/>
<protein>
    <submittedName>
        <fullName evidence="1">Uncharacterized protein</fullName>
    </submittedName>
</protein>